<gene>
    <name evidence="1" type="ORF">EPI10_019629</name>
</gene>
<dbReference type="AlphaFoldDB" id="A0A5B6WBI4"/>
<reference evidence="2" key="1">
    <citation type="journal article" date="2019" name="Plant Biotechnol. J.">
        <title>Genome sequencing of the Australian wild diploid species Gossypium australe highlights disease resistance and delayed gland morphogenesis.</title>
        <authorList>
            <person name="Cai Y."/>
            <person name="Cai X."/>
            <person name="Wang Q."/>
            <person name="Wang P."/>
            <person name="Zhang Y."/>
            <person name="Cai C."/>
            <person name="Xu Y."/>
            <person name="Wang K."/>
            <person name="Zhou Z."/>
            <person name="Wang C."/>
            <person name="Geng S."/>
            <person name="Li B."/>
            <person name="Dong Q."/>
            <person name="Hou Y."/>
            <person name="Wang H."/>
            <person name="Ai P."/>
            <person name="Liu Z."/>
            <person name="Yi F."/>
            <person name="Sun M."/>
            <person name="An G."/>
            <person name="Cheng J."/>
            <person name="Zhang Y."/>
            <person name="Shi Q."/>
            <person name="Xie Y."/>
            <person name="Shi X."/>
            <person name="Chang Y."/>
            <person name="Huang F."/>
            <person name="Chen Y."/>
            <person name="Hong S."/>
            <person name="Mi L."/>
            <person name="Sun Q."/>
            <person name="Zhang L."/>
            <person name="Zhou B."/>
            <person name="Peng R."/>
            <person name="Zhang X."/>
            <person name="Liu F."/>
        </authorList>
    </citation>
    <scope>NUCLEOTIDE SEQUENCE [LARGE SCALE GENOMIC DNA]</scope>
    <source>
        <strain evidence="2">cv. PA1801</strain>
    </source>
</reference>
<keyword evidence="1" id="KW-0687">Ribonucleoprotein</keyword>
<sequence length="98" mass="11144">MAVTFASRCSRVGRSLMGGLGNNSLIYQVHQVRLHVAVSCLRPARGKRVHKVDHYVTCFWLKFEAMHVFIISGQLWGEEGDVHTSFKGEERGKDWETP</sequence>
<keyword evidence="1" id="KW-0689">Ribosomal protein</keyword>
<dbReference type="GO" id="GO:0005840">
    <property type="term" value="C:ribosome"/>
    <property type="evidence" value="ECO:0007669"/>
    <property type="project" value="UniProtKB-KW"/>
</dbReference>
<name>A0A5B6WBI4_9ROSI</name>
<organism evidence="1 2">
    <name type="scientific">Gossypium australe</name>
    <dbReference type="NCBI Taxonomy" id="47621"/>
    <lineage>
        <taxon>Eukaryota</taxon>
        <taxon>Viridiplantae</taxon>
        <taxon>Streptophyta</taxon>
        <taxon>Embryophyta</taxon>
        <taxon>Tracheophyta</taxon>
        <taxon>Spermatophyta</taxon>
        <taxon>Magnoliopsida</taxon>
        <taxon>eudicotyledons</taxon>
        <taxon>Gunneridae</taxon>
        <taxon>Pentapetalae</taxon>
        <taxon>rosids</taxon>
        <taxon>malvids</taxon>
        <taxon>Malvales</taxon>
        <taxon>Malvaceae</taxon>
        <taxon>Malvoideae</taxon>
        <taxon>Gossypium</taxon>
    </lineage>
</organism>
<evidence type="ECO:0000313" key="1">
    <source>
        <dbReference type="EMBL" id="KAA3479079.1"/>
    </source>
</evidence>
<accession>A0A5B6WBI4</accession>
<evidence type="ECO:0000313" key="2">
    <source>
        <dbReference type="Proteomes" id="UP000325315"/>
    </source>
</evidence>
<dbReference type="EMBL" id="SMMG02000003">
    <property type="protein sequence ID" value="KAA3479079.1"/>
    <property type="molecule type" value="Genomic_DNA"/>
</dbReference>
<dbReference type="Proteomes" id="UP000325315">
    <property type="component" value="Unassembled WGS sequence"/>
</dbReference>
<comment type="caution">
    <text evidence="1">The sequence shown here is derived from an EMBL/GenBank/DDBJ whole genome shotgun (WGS) entry which is preliminary data.</text>
</comment>
<keyword evidence="2" id="KW-1185">Reference proteome</keyword>
<protein>
    <submittedName>
        <fullName evidence="1">50S ribosomal protein HLP, mitochondrial-like</fullName>
    </submittedName>
</protein>
<proteinExistence type="predicted"/>